<dbReference type="InterPro" id="IPR035994">
    <property type="entry name" value="Nucleoside_phosphorylase_sf"/>
</dbReference>
<sequence>MTTTLFVSATREEAAHLPAGTDLLITGVGTLSCAIRLTRELAGRGQLPDQIINIGTAGALRDGISGVFEVNHVYQHDFSSDLISQMMGRPHPNGRILPVTGRLPAVRLATGDAFISDTTTRDRLGRNADLCDMEGAAVVAVADSFGIPVTLLKQVSDQADETAATTWFEAVDTGARELYDALLTHGFLT</sequence>
<dbReference type="AlphaFoldDB" id="A0A8I0LAV8"/>
<name>A0A8I0LAV8_9CORY</name>
<dbReference type="InterPro" id="IPR000845">
    <property type="entry name" value="Nucleoside_phosphorylase_d"/>
</dbReference>
<dbReference type="SUPFAM" id="SSF53167">
    <property type="entry name" value="Purine and uridine phosphorylases"/>
    <property type="match status" value="1"/>
</dbReference>
<dbReference type="EMBL" id="JACSPR010000004">
    <property type="protein sequence ID" value="MBD8030167.1"/>
    <property type="molecule type" value="Genomic_DNA"/>
</dbReference>
<dbReference type="Pfam" id="PF01048">
    <property type="entry name" value="PNP_UDP_1"/>
    <property type="match status" value="1"/>
</dbReference>
<keyword evidence="3" id="KW-1185">Reference proteome</keyword>
<evidence type="ECO:0000313" key="2">
    <source>
        <dbReference type="EMBL" id="MBD8030167.1"/>
    </source>
</evidence>
<evidence type="ECO:0000259" key="1">
    <source>
        <dbReference type="Pfam" id="PF01048"/>
    </source>
</evidence>
<dbReference type="GO" id="GO:0019284">
    <property type="term" value="P:L-methionine salvage from S-adenosylmethionine"/>
    <property type="evidence" value="ECO:0007669"/>
    <property type="project" value="TreeGrafter"/>
</dbReference>
<dbReference type="Gene3D" id="3.40.50.1580">
    <property type="entry name" value="Nucleoside phosphorylase domain"/>
    <property type="match status" value="1"/>
</dbReference>
<gene>
    <name evidence="2" type="ORF">H9627_07505</name>
</gene>
<dbReference type="GO" id="GO:0008930">
    <property type="term" value="F:methylthioadenosine nucleosidase activity"/>
    <property type="evidence" value="ECO:0007669"/>
    <property type="project" value="TreeGrafter"/>
</dbReference>
<dbReference type="GO" id="GO:0009116">
    <property type="term" value="P:nucleoside metabolic process"/>
    <property type="evidence" value="ECO:0007669"/>
    <property type="project" value="InterPro"/>
</dbReference>
<organism evidence="2 3">
    <name type="scientific">Corynebacterium gallinarum</name>
    <dbReference type="NCBI Taxonomy" id="2762214"/>
    <lineage>
        <taxon>Bacteria</taxon>
        <taxon>Bacillati</taxon>
        <taxon>Actinomycetota</taxon>
        <taxon>Actinomycetes</taxon>
        <taxon>Mycobacteriales</taxon>
        <taxon>Corynebacteriaceae</taxon>
        <taxon>Corynebacterium</taxon>
    </lineage>
</organism>
<dbReference type="GO" id="GO:0005829">
    <property type="term" value="C:cytosol"/>
    <property type="evidence" value="ECO:0007669"/>
    <property type="project" value="TreeGrafter"/>
</dbReference>
<dbReference type="PANTHER" id="PTHR46832">
    <property type="entry name" value="5'-METHYLTHIOADENOSINE/S-ADENOSYLHOMOCYSTEINE NUCLEOSIDASE"/>
    <property type="match status" value="1"/>
</dbReference>
<proteinExistence type="predicted"/>
<protein>
    <submittedName>
        <fullName evidence="2">Nucleosidase</fullName>
    </submittedName>
</protein>
<evidence type="ECO:0000313" key="3">
    <source>
        <dbReference type="Proteomes" id="UP000650224"/>
    </source>
</evidence>
<comment type="caution">
    <text evidence="2">The sequence shown here is derived from an EMBL/GenBank/DDBJ whole genome shotgun (WGS) entry which is preliminary data.</text>
</comment>
<dbReference type="Proteomes" id="UP000650224">
    <property type="component" value="Unassembled WGS sequence"/>
</dbReference>
<dbReference type="PANTHER" id="PTHR46832:SF1">
    <property type="entry name" value="5'-METHYLTHIOADENOSINE_S-ADENOSYLHOMOCYSTEINE NUCLEOSIDASE"/>
    <property type="match status" value="1"/>
</dbReference>
<feature type="domain" description="Nucleoside phosphorylase" evidence="1">
    <location>
        <begin position="25"/>
        <end position="169"/>
    </location>
</feature>
<accession>A0A8I0LAV8</accession>
<dbReference type="RefSeq" id="WP_191733382.1">
    <property type="nucleotide sequence ID" value="NZ_JACSPR010000004.1"/>
</dbReference>
<dbReference type="GO" id="GO:0008782">
    <property type="term" value="F:adenosylhomocysteine nucleosidase activity"/>
    <property type="evidence" value="ECO:0007669"/>
    <property type="project" value="TreeGrafter"/>
</dbReference>
<reference evidence="2 3" key="1">
    <citation type="submission" date="2020-08" db="EMBL/GenBank/DDBJ databases">
        <title>A Genomic Blueprint of the Chicken Gut Microbiome.</title>
        <authorList>
            <person name="Gilroy R."/>
            <person name="Ravi A."/>
            <person name="Getino M."/>
            <person name="Pursley I."/>
            <person name="Horton D.L."/>
            <person name="Alikhan N.-F."/>
            <person name="Baker D."/>
            <person name="Gharbi K."/>
            <person name="Hall N."/>
            <person name="Watson M."/>
            <person name="Adriaenssens E.M."/>
            <person name="Foster-Nyarko E."/>
            <person name="Jarju S."/>
            <person name="Secka A."/>
            <person name="Antonio M."/>
            <person name="Oren A."/>
            <person name="Chaudhuri R."/>
            <person name="La Ragione R.M."/>
            <person name="Hildebrand F."/>
            <person name="Pallen M.J."/>
        </authorList>
    </citation>
    <scope>NUCLEOTIDE SEQUENCE [LARGE SCALE GENOMIC DNA]</scope>
    <source>
        <strain evidence="2 3">Sa1YVA5</strain>
    </source>
</reference>
<dbReference type="NCBIfam" id="NF004168">
    <property type="entry name" value="PRK05634.1"/>
    <property type="match status" value="1"/>
</dbReference>